<feature type="region of interest" description="Disordered" evidence="1">
    <location>
        <begin position="1"/>
        <end position="100"/>
    </location>
</feature>
<organism evidence="2 3">
    <name type="scientific">Dillenia turbinata</name>
    <dbReference type="NCBI Taxonomy" id="194707"/>
    <lineage>
        <taxon>Eukaryota</taxon>
        <taxon>Viridiplantae</taxon>
        <taxon>Streptophyta</taxon>
        <taxon>Embryophyta</taxon>
        <taxon>Tracheophyta</taxon>
        <taxon>Spermatophyta</taxon>
        <taxon>Magnoliopsida</taxon>
        <taxon>eudicotyledons</taxon>
        <taxon>Gunneridae</taxon>
        <taxon>Pentapetalae</taxon>
        <taxon>Dilleniales</taxon>
        <taxon>Dilleniaceae</taxon>
        <taxon>Dillenia</taxon>
    </lineage>
</organism>
<sequence length="100" mass="11303">MLTLSVDSPHAEETEQVAPAVEQKSTEKSKDFDLSESEEEKNEPMEENIESNEEKLEDKPAGLGKILGETEGFAEFPEDDDFKEKDNVDLHVEEDDDDDD</sequence>
<proteinExistence type="predicted"/>
<feature type="compositionally biased region" description="Basic and acidic residues" evidence="1">
    <location>
        <begin position="24"/>
        <end position="33"/>
    </location>
</feature>
<reference evidence="2 3" key="1">
    <citation type="submission" date="2023-12" db="EMBL/GenBank/DDBJ databases">
        <title>A high-quality genome assembly for Dillenia turbinata (Dilleniales).</title>
        <authorList>
            <person name="Chanderbali A."/>
        </authorList>
    </citation>
    <scope>NUCLEOTIDE SEQUENCE [LARGE SCALE GENOMIC DNA]</scope>
    <source>
        <strain evidence="2">LSX21</strain>
        <tissue evidence="2">Leaf</tissue>
    </source>
</reference>
<comment type="caution">
    <text evidence="2">The sequence shown here is derived from an EMBL/GenBank/DDBJ whole genome shotgun (WGS) entry which is preliminary data.</text>
</comment>
<dbReference type="EMBL" id="JBAMMX010000006">
    <property type="protein sequence ID" value="KAK6937881.1"/>
    <property type="molecule type" value="Genomic_DNA"/>
</dbReference>
<evidence type="ECO:0000256" key="1">
    <source>
        <dbReference type="SAM" id="MobiDB-lite"/>
    </source>
</evidence>
<feature type="compositionally biased region" description="Acidic residues" evidence="1">
    <location>
        <begin position="34"/>
        <end position="51"/>
    </location>
</feature>
<evidence type="ECO:0000313" key="3">
    <source>
        <dbReference type="Proteomes" id="UP001370490"/>
    </source>
</evidence>
<name>A0AAN8VXF8_9MAGN</name>
<dbReference type="Proteomes" id="UP001370490">
    <property type="component" value="Unassembled WGS sequence"/>
</dbReference>
<dbReference type="AlphaFoldDB" id="A0AAN8VXF8"/>
<feature type="compositionally biased region" description="Basic and acidic residues" evidence="1">
    <location>
        <begin position="82"/>
        <end position="91"/>
    </location>
</feature>
<gene>
    <name evidence="2" type="ORF">RJ641_031389</name>
</gene>
<protein>
    <submittedName>
        <fullName evidence="2">Uncharacterized protein</fullName>
    </submittedName>
</protein>
<accession>A0AAN8VXF8</accession>
<keyword evidence="3" id="KW-1185">Reference proteome</keyword>
<evidence type="ECO:0000313" key="2">
    <source>
        <dbReference type="EMBL" id="KAK6937881.1"/>
    </source>
</evidence>